<dbReference type="GO" id="GO:0071555">
    <property type="term" value="P:cell wall organization"/>
    <property type="evidence" value="ECO:0007669"/>
    <property type="project" value="TreeGrafter"/>
</dbReference>
<organism evidence="7 8">
    <name type="scientific">Candidatus Magasanikbacteria bacterium GW2011_GWA2_42_32</name>
    <dbReference type="NCBI Taxonomy" id="1619039"/>
    <lineage>
        <taxon>Bacteria</taxon>
        <taxon>Candidatus Magasanikiibacteriota</taxon>
    </lineage>
</organism>
<dbReference type="InterPro" id="IPR005311">
    <property type="entry name" value="PBP_dimer"/>
</dbReference>
<dbReference type="Gene3D" id="3.90.1310.10">
    <property type="entry name" value="Penicillin-binding protein 2a (Domain 2)"/>
    <property type="match status" value="1"/>
</dbReference>
<sequence length="584" mass="64542">MSFQYRHKKKNPNSNDARLSIIKYSAGVFLFLIVLKLFLLQVVNYDLYAKAAENRHNLFLDLLPKRGQIYFKDLKKQDYSAPAALNRDVYTVVADPKIITENFKDKNFLIETLSKKLEISAKEIEEKISKEKSRYEIIKKKVSDEVVEQLKLENLKGIVFERVPARYYPEKNLASQELGYLGYDDSGIPKGFYGLEGYLNNLLSGEAGFLSTERDARGGWLTLLPRTEKSAVDGANLYLTIDRTIEYVACAALKDGIEKYQAKGGTVIIMNPQNGALLAMCNEPDFDPNDYGSAEDLRLFNNDAIFTPYEPGSVFKVITMAAALDLGKVTPNTTFVDTGALQFGPHIIRNAASKVYGEQTMTGVLKESINTGAVFAAQKVGLENFKKYVKDFGFGVLTGIEMDKETPGSIASLSDKSDIYLATASFGQGITATPLQLVSSYAAIANKGRLYKPYIVEETRYADGHLDKTSPRLIRQVISERAARLLSGMMTIVVKEGHGRAANVPGYYIAGKTGTAQIPGPGGKYIEGSTNQTFIGFGPVDNPQFVMLVKYVEPNVLYAESSAVPTFGEIAKFLVQYLEIPPSK</sequence>
<evidence type="ECO:0000313" key="8">
    <source>
        <dbReference type="Proteomes" id="UP000034837"/>
    </source>
</evidence>
<dbReference type="GO" id="GO:0005886">
    <property type="term" value="C:plasma membrane"/>
    <property type="evidence" value="ECO:0007669"/>
    <property type="project" value="TreeGrafter"/>
</dbReference>
<dbReference type="InterPro" id="IPR012338">
    <property type="entry name" value="Beta-lactam/transpept-like"/>
</dbReference>
<dbReference type="SUPFAM" id="SSF56601">
    <property type="entry name" value="beta-lactamase/transpeptidase-like"/>
    <property type="match status" value="1"/>
</dbReference>
<dbReference type="InterPro" id="IPR036138">
    <property type="entry name" value="PBP_dimer_sf"/>
</dbReference>
<feature type="coiled-coil region" evidence="3">
    <location>
        <begin position="114"/>
        <end position="141"/>
    </location>
</feature>
<dbReference type="EMBL" id="LCDO01000001">
    <property type="protein sequence ID" value="KKS57430.1"/>
    <property type="molecule type" value="Genomic_DNA"/>
</dbReference>
<dbReference type="AlphaFoldDB" id="A0A0G1A8S2"/>
<evidence type="ECO:0000259" key="6">
    <source>
        <dbReference type="Pfam" id="PF03717"/>
    </source>
</evidence>
<dbReference type="GO" id="GO:0016740">
    <property type="term" value="F:transferase activity"/>
    <property type="evidence" value="ECO:0007669"/>
    <property type="project" value="UniProtKB-KW"/>
</dbReference>
<evidence type="ECO:0000256" key="3">
    <source>
        <dbReference type="SAM" id="Coils"/>
    </source>
</evidence>
<reference evidence="7 8" key="1">
    <citation type="journal article" date="2015" name="Nature">
        <title>rRNA introns, odd ribosomes, and small enigmatic genomes across a large radiation of phyla.</title>
        <authorList>
            <person name="Brown C.T."/>
            <person name="Hug L.A."/>
            <person name="Thomas B.C."/>
            <person name="Sharon I."/>
            <person name="Castelle C.J."/>
            <person name="Singh A."/>
            <person name="Wilkins M.J."/>
            <person name="Williams K.H."/>
            <person name="Banfield J.F."/>
        </authorList>
    </citation>
    <scope>NUCLEOTIDE SEQUENCE [LARGE SCALE GENOMIC DNA]</scope>
</reference>
<keyword evidence="2 4" id="KW-0472">Membrane</keyword>
<keyword evidence="3" id="KW-0175">Coiled coil</keyword>
<feature type="transmembrane region" description="Helical" evidence="4">
    <location>
        <begin position="21"/>
        <end position="40"/>
    </location>
</feature>
<keyword evidence="4" id="KW-1133">Transmembrane helix</keyword>
<keyword evidence="4" id="KW-0812">Transmembrane</keyword>
<dbReference type="Gene3D" id="3.40.710.10">
    <property type="entry name" value="DD-peptidase/beta-lactamase superfamily"/>
    <property type="match status" value="1"/>
</dbReference>
<keyword evidence="7" id="KW-0808">Transferase</keyword>
<evidence type="ECO:0000313" key="7">
    <source>
        <dbReference type="EMBL" id="KKS57430.1"/>
    </source>
</evidence>
<evidence type="ECO:0000256" key="4">
    <source>
        <dbReference type="SAM" id="Phobius"/>
    </source>
</evidence>
<dbReference type="PANTHER" id="PTHR30627:SF1">
    <property type="entry name" value="PEPTIDOGLYCAN D,D-TRANSPEPTIDASE FTSI"/>
    <property type="match status" value="1"/>
</dbReference>
<dbReference type="Proteomes" id="UP000034837">
    <property type="component" value="Unassembled WGS sequence"/>
</dbReference>
<dbReference type="Gene3D" id="3.30.450.330">
    <property type="match status" value="1"/>
</dbReference>
<gene>
    <name evidence="7" type="ORF">UV20_C0001G0070</name>
</gene>
<comment type="subcellular location">
    <subcellularLocation>
        <location evidence="1">Membrane</location>
    </subcellularLocation>
</comment>
<accession>A0A0G1A8S2</accession>
<comment type="caution">
    <text evidence="7">The sequence shown here is derived from an EMBL/GenBank/DDBJ whole genome shotgun (WGS) entry which is preliminary data.</text>
</comment>
<dbReference type="InterPro" id="IPR001460">
    <property type="entry name" value="PCN-bd_Tpept"/>
</dbReference>
<dbReference type="GO" id="GO:0008658">
    <property type="term" value="F:penicillin binding"/>
    <property type="evidence" value="ECO:0007669"/>
    <property type="project" value="InterPro"/>
</dbReference>
<dbReference type="Pfam" id="PF00905">
    <property type="entry name" value="Transpeptidase"/>
    <property type="match status" value="1"/>
</dbReference>
<name>A0A0G1A8S2_9BACT</name>
<dbReference type="Pfam" id="PF03717">
    <property type="entry name" value="PBP_dimer"/>
    <property type="match status" value="1"/>
</dbReference>
<feature type="domain" description="Penicillin-binding protein transpeptidase" evidence="5">
    <location>
        <begin position="265"/>
        <end position="570"/>
    </location>
</feature>
<dbReference type="SUPFAM" id="SSF56519">
    <property type="entry name" value="Penicillin binding protein dimerisation domain"/>
    <property type="match status" value="1"/>
</dbReference>
<dbReference type="InterPro" id="IPR050515">
    <property type="entry name" value="Beta-lactam/transpept"/>
</dbReference>
<evidence type="ECO:0000256" key="2">
    <source>
        <dbReference type="ARBA" id="ARBA00023136"/>
    </source>
</evidence>
<feature type="domain" description="Penicillin-binding protein dimerisation" evidence="6">
    <location>
        <begin position="64"/>
        <end position="219"/>
    </location>
</feature>
<evidence type="ECO:0000259" key="5">
    <source>
        <dbReference type="Pfam" id="PF00905"/>
    </source>
</evidence>
<protein>
    <submittedName>
        <fullName evidence="7">Peptidoglycan glycosyltransferase</fullName>
    </submittedName>
</protein>
<dbReference type="PANTHER" id="PTHR30627">
    <property type="entry name" value="PEPTIDOGLYCAN D,D-TRANSPEPTIDASE"/>
    <property type="match status" value="1"/>
</dbReference>
<evidence type="ECO:0000256" key="1">
    <source>
        <dbReference type="ARBA" id="ARBA00004370"/>
    </source>
</evidence>
<proteinExistence type="predicted"/>